<dbReference type="AlphaFoldDB" id="A0A427XUL5"/>
<feature type="compositionally biased region" description="Low complexity" evidence="2">
    <location>
        <begin position="425"/>
        <end position="440"/>
    </location>
</feature>
<evidence type="ECO:0000313" key="3">
    <source>
        <dbReference type="EMBL" id="RSH82548.1"/>
    </source>
</evidence>
<feature type="compositionally biased region" description="Basic and acidic residues" evidence="2">
    <location>
        <begin position="487"/>
        <end position="502"/>
    </location>
</feature>
<feature type="compositionally biased region" description="Basic residues" evidence="2">
    <location>
        <begin position="237"/>
        <end position="249"/>
    </location>
</feature>
<organism evidence="3 4">
    <name type="scientific">Apiotrichum porosum</name>
    <dbReference type="NCBI Taxonomy" id="105984"/>
    <lineage>
        <taxon>Eukaryota</taxon>
        <taxon>Fungi</taxon>
        <taxon>Dikarya</taxon>
        <taxon>Basidiomycota</taxon>
        <taxon>Agaricomycotina</taxon>
        <taxon>Tremellomycetes</taxon>
        <taxon>Trichosporonales</taxon>
        <taxon>Trichosporonaceae</taxon>
        <taxon>Apiotrichum</taxon>
    </lineage>
</organism>
<feature type="compositionally biased region" description="Low complexity" evidence="2">
    <location>
        <begin position="305"/>
        <end position="324"/>
    </location>
</feature>
<name>A0A427XUL5_9TREE</name>
<dbReference type="RefSeq" id="XP_028476780.1">
    <property type="nucleotide sequence ID" value="XM_028622887.1"/>
</dbReference>
<feature type="compositionally biased region" description="Basic and acidic residues" evidence="2">
    <location>
        <begin position="365"/>
        <end position="382"/>
    </location>
</feature>
<feature type="region of interest" description="Disordered" evidence="2">
    <location>
        <begin position="236"/>
        <end position="519"/>
    </location>
</feature>
<sequence length="871" mass="95265">MAAAATLALQPLDSRHIAVLDDLAFAVVRDVFAPGGDFQRIVPGAQLPAMVMDKDLRTRLRADRAEFRARLGSLMDEYIAANQPVSGDVRDWLLDAWTAAAFSTQINIQMGPNGHVETVAAHKLPYAKPLDGIEDLLVDIGDESNIALLGFDNNFCEVKRADDWQVWLGPIRLVKLGCKTCANLKWRWIAQKDQLKGIDSQGVKPRGAIAAGTTLWGEFSDTMDLQCTCAADAKAGLHARKKPGPKPKGTKGDNNRRASGKGVKRPLEETPPSRPSNNKKRRVASSSRIVSSSRKDSSSYEPESRSPSPARQPRNSLVVPVVGPLRRRLPSETPSAPGRESSASELTPFVSSQLSSPAQSSPPRRPQEDGEVKPDLHSRSEETPTPTFPVSATLMVSAQVGGPSMLAPTPSSAQLPTPGPDQSEAAATTSVGVGTASTSTPSHSRGVATHSTPTASRGVGTVTPTRPEYASVGVAATASPSNAGRQVGHETEAMPEKPEPGKTETIADGSTNTTRNRPQEAKAILHAYSRIDELVAQVAAADRALEKKDMEISRLKAESRNEVESLRRRVEQQDAVIREDRKRWDEDRRGWEVAMRDLRDELGRSKHEYTEKLFIQREQHRQEQRDGWNAAREALVKDHREAMDEMHRLFSAKMDDDALKYTGTIERLESELRHTKEDYRRLADSVHRDHYGNGNGDPNGYYHPTGTSTPNHNRPVRPQLSDLLHPSGHNTPPVHSRPVTGTTVPESAPRHIPRAAPAPAPAPAQQPSNSFWRVSTSSSGTSSSSSQGQSHGPGPSHTPTQTQFSIGGQCYAAAAPEYDDPRMRDDQHRRHSYSHHDMHAHAHHGPRSPPPQQPSRAHAHAYAQGRHHHYQ</sequence>
<feature type="coiled-coil region" evidence="1">
    <location>
        <begin position="658"/>
        <end position="685"/>
    </location>
</feature>
<feature type="region of interest" description="Disordered" evidence="2">
    <location>
        <begin position="687"/>
        <end position="803"/>
    </location>
</feature>
<feature type="compositionally biased region" description="Low complexity" evidence="2">
    <location>
        <begin position="775"/>
        <end position="797"/>
    </location>
</feature>
<feature type="region of interest" description="Disordered" evidence="2">
    <location>
        <begin position="820"/>
        <end position="871"/>
    </location>
</feature>
<keyword evidence="4" id="KW-1185">Reference proteome</keyword>
<dbReference type="EMBL" id="RSCE01000005">
    <property type="protein sequence ID" value="RSH82548.1"/>
    <property type="molecule type" value="Genomic_DNA"/>
</dbReference>
<protein>
    <submittedName>
        <fullName evidence="3">Uncharacterized protein</fullName>
    </submittedName>
</protein>
<feature type="compositionally biased region" description="Low complexity" evidence="2">
    <location>
        <begin position="351"/>
        <end position="362"/>
    </location>
</feature>
<feature type="coiled-coil region" evidence="1">
    <location>
        <begin position="531"/>
        <end position="583"/>
    </location>
</feature>
<feature type="compositionally biased region" description="Basic and acidic residues" evidence="2">
    <location>
        <begin position="820"/>
        <end position="840"/>
    </location>
</feature>
<evidence type="ECO:0000256" key="2">
    <source>
        <dbReference type="SAM" id="MobiDB-lite"/>
    </source>
</evidence>
<keyword evidence="1" id="KW-0175">Coiled coil</keyword>
<dbReference type="Proteomes" id="UP000279236">
    <property type="component" value="Unassembled WGS sequence"/>
</dbReference>
<proteinExistence type="predicted"/>
<comment type="caution">
    <text evidence="3">The sequence shown here is derived from an EMBL/GenBank/DDBJ whole genome shotgun (WGS) entry which is preliminary data.</text>
</comment>
<feature type="compositionally biased region" description="Polar residues" evidence="2">
    <location>
        <begin position="383"/>
        <end position="396"/>
    </location>
</feature>
<gene>
    <name evidence="3" type="ORF">EHS24_007529</name>
</gene>
<accession>A0A427XUL5</accession>
<evidence type="ECO:0000256" key="1">
    <source>
        <dbReference type="SAM" id="Coils"/>
    </source>
</evidence>
<feature type="compositionally biased region" description="Basic and acidic residues" evidence="2">
    <location>
        <begin position="293"/>
        <end position="304"/>
    </location>
</feature>
<reference evidence="3 4" key="1">
    <citation type="submission" date="2018-11" db="EMBL/GenBank/DDBJ databases">
        <title>Genome sequence of Apiotrichum porosum DSM 27194.</title>
        <authorList>
            <person name="Aliyu H."/>
            <person name="Gorte O."/>
            <person name="Ochsenreither K."/>
        </authorList>
    </citation>
    <scope>NUCLEOTIDE SEQUENCE [LARGE SCALE GENOMIC DNA]</scope>
    <source>
        <strain evidence="3 4">DSM 27194</strain>
    </source>
</reference>
<dbReference type="STRING" id="105984.A0A427XUL5"/>
<evidence type="ECO:0000313" key="4">
    <source>
        <dbReference type="Proteomes" id="UP000279236"/>
    </source>
</evidence>
<dbReference type="GeneID" id="39592072"/>